<evidence type="ECO:0000256" key="13">
    <source>
        <dbReference type="ARBA" id="ARBA00023160"/>
    </source>
</evidence>
<evidence type="ECO:0000256" key="3">
    <source>
        <dbReference type="ARBA" id="ARBA00007811"/>
    </source>
</evidence>
<keyword evidence="13 17" id="KW-0275">Fatty acid biosynthesis</keyword>
<dbReference type="CDD" id="cd06465">
    <property type="entry name" value="p23_hB-ind1_like"/>
    <property type="match status" value="1"/>
</dbReference>
<keyword evidence="12 17" id="KW-0472">Membrane</keyword>
<organism evidence="20 21">
    <name type="scientific">Sus scrofa</name>
    <name type="common">Pig</name>
    <dbReference type="NCBI Taxonomy" id="9823"/>
    <lineage>
        <taxon>Eukaryota</taxon>
        <taxon>Metazoa</taxon>
        <taxon>Chordata</taxon>
        <taxon>Craniata</taxon>
        <taxon>Vertebrata</taxon>
        <taxon>Euteleostomi</taxon>
        <taxon>Mammalia</taxon>
        <taxon>Eutheria</taxon>
        <taxon>Laurasiatheria</taxon>
        <taxon>Artiodactyla</taxon>
        <taxon>Suina</taxon>
        <taxon>Suidae</taxon>
        <taxon>Sus</taxon>
    </lineage>
</organism>
<evidence type="ECO:0000256" key="17">
    <source>
        <dbReference type="RuleBase" id="RU363109"/>
    </source>
</evidence>
<dbReference type="InterPro" id="IPR007482">
    <property type="entry name" value="Tyr_Pase-like_PTPLA"/>
</dbReference>
<evidence type="ECO:0000256" key="4">
    <source>
        <dbReference type="ARBA" id="ARBA00022516"/>
    </source>
</evidence>
<dbReference type="PROSITE" id="PS51203">
    <property type="entry name" value="CS"/>
    <property type="match status" value="1"/>
</dbReference>
<evidence type="ECO:0000256" key="11">
    <source>
        <dbReference type="ARBA" id="ARBA00023098"/>
    </source>
</evidence>
<protein>
    <recommendedName>
        <fullName evidence="17">Very-long-chain (3R)-3-hydroxyacyl-CoA dehydratase</fullName>
        <ecNumber evidence="17">4.2.1.134</ecNumber>
    </recommendedName>
</protein>
<dbReference type="UniPathway" id="UPA00094"/>
<comment type="catalytic activity">
    <reaction evidence="16">
        <text>a very-long-chain (3R)-3-hydroxyacyl-CoA = a very-long-chain (2E)-enoyl-CoA + H2O</text>
        <dbReference type="Rhea" id="RHEA:45812"/>
        <dbReference type="ChEBI" id="CHEBI:15377"/>
        <dbReference type="ChEBI" id="CHEBI:83728"/>
        <dbReference type="ChEBI" id="CHEBI:85440"/>
        <dbReference type="EC" id="4.2.1.134"/>
    </reaction>
    <physiologicalReaction direction="left-to-right" evidence="16">
        <dbReference type="Rhea" id="RHEA:45813"/>
    </physiologicalReaction>
</comment>
<dbReference type="InterPro" id="IPR007052">
    <property type="entry name" value="CS_dom"/>
</dbReference>
<evidence type="ECO:0000259" key="19">
    <source>
        <dbReference type="PROSITE" id="PS51203"/>
    </source>
</evidence>
<feature type="region of interest" description="Disordered" evidence="18">
    <location>
        <begin position="302"/>
        <end position="358"/>
    </location>
</feature>
<evidence type="ECO:0000256" key="1">
    <source>
        <dbReference type="ARBA" id="ARBA00004477"/>
    </source>
</evidence>
<evidence type="ECO:0000256" key="14">
    <source>
        <dbReference type="ARBA" id="ARBA00023239"/>
    </source>
</evidence>
<evidence type="ECO:0000256" key="2">
    <source>
        <dbReference type="ARBA" id="ARBA00005194"/>
    </source>
</evidence>
<dbReference type="GO" id="GO:0006633">
    <property type="term" value="P:fatty acid biosynthetic process"/>
    <property type="evidence" value="ECO:0007669"/>
    <property type="project" value="UniProtKB-UniPathway"/>
</dbReference>
<dbReference type="AlphaFoldDB" id="A0A8D0R4K0"/>
<name>A0A8D0R4K0_PIG</name>
<dbReference type="Proteomes" id="UP000694727">
    <property type="component" value="Unplaced"/>
</dbReference>
<evidence type="ECO:0000256" key="5">
    <source>
        <dbReference type="ARBA" id="ARBA00022553"/>
    </source>
</evidence>
<feature type="transmembrane region" description="Helical" evidence="17">
    <location>
        <begin position="214"/>
        <end position="235"/>
    </location>
</feature>
<evidence type="ECO:0000256" key="9">
    <source>
        <dbReference type="ARBA" id="ARBA00022989"/>
    </source>
</evidence>
<evidence type="ECO:0000256" key="8">
    <source>
        <dbReference type="ARBA" id="ARBA00022832"/>
    </source>
</evidence>
<keyword evidence="4 17" id="KW-0444">Lipid biosynthesis</keyword>
<comment type="similarity">
    <text evidence="3 17">Belongs to the very long-chain fatty acids dehydratase HACD family.</text>
</comment>
<dbReference type="SUPFAM" id="SSF49764">
    <property type="entry name" value="HSP20-like chaperones"/>
    <property type="match status" value="1"/>
</dbReference>
<dbReference type="Ensembl" id="ENSSSCT00025025479.1">
    <property type="protein sequence ID" value="ENSSSCP00025010765.1"/>
    <property type="gene ID" value="ENSSSCG00025018629.1"/>
</dbReference>
<evidence type="ECO:0000313" key="21">
    <source>
        <dbReference type="Proteomes" id="UP000694727"/>
    </source>
</evidence>
<dbReference type="FunFam" id="2.60.40.790:FF:000048">
    <property type="entry name" value="Very-long-chain (3R)-3-hydroxyacyl-CoA dehydratase"/>
    <property type="match status" value="1"/>
</dbReference>
<keyword evidence="11 17" id="KW-0443">Lipid metabolism</keyword>
<dbReference type="InterPro" id="IPR008978">
    <property type="entry name" value="HSP20-like_chaperone"/>
</dbReference>
<comment type="catalytic activity">
    <reaction evidence="15">
        <text>(3R)-hydroxyhexadecanoyl-CoA = (2E)-hexadecenoyl-CoA + H2O</text>
        <dbReference type="Rhea" id="RHEA:39159"/>
        <dbReference type="ChEBI" id="CHEBI:15377"/>
        <dbReference type="ChEBI" id="CHEBI:61526"/>
        <dbReference type="ChEBI" id="CHEBI:74278"/>
    </reaction>
    <physiologicalReaction direction="left-to-right" evidence="15">
        <dbReference type="Rhea" id="RHEA:39160"/>
    </physiologicalReaction>
</comment>
<keyword evidence="14 17" id="KW-0456">Lyase</keyword>
<dbReference type="GO" id="GO:0102158">
    <property type="term" value="F:very-long-chain (3R)-3-hydroxyacyl-CoA dehydratase activity"/>
    <property type="evidence" value="ECO:0007669"/>
    <property type="project" value="UniProtKB-EC"/>
</dbReference>
<feature type="compositionally biased region" description="Basic and acidic residues" evidence="18">
    <location>
        <begin position="304"/>
        <end position="314"/>
    </location>
</feature>
<evidence type="ECO:0000256" key="10">
    <source>
        <dbReference type="ARBA" id="ARBA00023054"/>
    </source>
</evidence>
<evidence type="ECO:0000256" key="18">
    <source>
        <dbReference type="SAM" id="MobiDB-lite"/>
    </source>
</evidence>
<gene>
    <name evidence="20" type="primary">HACD3</name>
</gene>
<evidence type="ECO:0000256" key="15">
    <source>
        <dbReference type="ARBA" id="ARBA00023688"/>
    </source>
</evidence>
<evidence type="ECO:0000256" key="12">
    <source>
        <dbReference type="ARBA" id="ARBA00023136"/>
    </source>
</evidence>
<comment type="caution">
    <text evidence="17">Lacks conserved residue(s) required for the propagation of feature annotation.</text>
</comment>
<keyword evidence="7 17" id="KW-0256">Endoplasmic reticulum</keyword>
<dbReference type="GO" id="GO:0007264">
    <property type="term" value="P:small GTPase-mediated signal transduction"/>
    <property type="evidence" value="ECO:0007669"/>
    <property type="project" value="UniProtKB-ARBA"/>
</dbReference>
<dbReference type="PANTHER" id="PTHR11035">
    <property type="entry name" value="VERY-LONG-CHAIN (3R)-3-HYDROXYACYL-COA DEHYDRATASE"/>
    <property type="match status" value="1"/>
</dbReference>
<comment type="function">
    <text evidence="17">Catalyzes the third of the four reactions of the long-chain fatty acids elongation cycle. This endoplasmic reticulum-bound enzymatic process, allows the addition of two carbons to the chain of long- and very long-chain fatty acids/VLCFAs per cycle. This enzyme catalyzes the dehydration of the 3-hydroxyacyl-CoA intermediate into trans-2,3-enoyl-CoA, within each cycle of fatty acid elongation. Thereby, it participates to the production of VLCFAs of different chain lengths that are involved in multiple biological processes as precursors of membrane lipids and lipid mediators.</text>
</comment>
<comment type="pathway">
    <text evidence="2 17">Lipid metabolism; fatty acid biosynthesis.</text>
</comment>
<keyword evidence="6 17" id="KW-0812">Transmembrane</keyword>
<sequence>MENQVLTPHVYWAQRHRELYLRVELSDVQNPAISITENVLHFKAQGHGAKGDNVYEFHLEFLDLVKPEPVYKLTQRQVNITVQKKVSQWWDRLTKQEKRPLFLAPDFDRWLDESDAEMELRAKEEERLNKLRLESQGSPETLTSLKKGYLFMYNLVQFLGFSWIFVNMTVRLFILGKESFYDTFHTVADMMYFCQMLSVVETINATIGVTKSPVIPSLIQLLGRNFILFIIFGTMEEMQNKAVVFFVFYIWSTIEIFRVSFDLRLRFPVWRVLPAAMCSAKGKQSCFFFFLKWSMDHNTSLSTEEQREKSREMKGPSYPSGAYLGKRGLIHKEKFLKGLKENPRLDGTSEDQPSRRND</sequence>
<feature type="transmembrane region" description="Helical" evidence="17">
    <location>
        <begin position="150"/>
        <end position="170"/>
    </location>
</feature>
<evidence type="ECO:0000256" key="7">
    <source>
        <dbReference type="ARBA" id="ARBA00022824"/>
    </source>
</evidence>
<keyword evidence="10" id="KW-0175">Coiled coil</keyword>
<feature type="transmembrane region" description="Helical" evidence="17">
    <location>
        <begin position="241"/>
        <end position="261"/>
    </location>
</feature>
<evidence type="ECO:0000313" key="20">
    <source>
        <dbReference type="Ensembl" id="ENSSSCP00025010765.1"/>
    </source>
</evidence>
<keyword evidence="8 17" id="KW-0276">Fatty acid metabolism</keyword>
<proteinExistence type="inferred from homology"/>
<keyword evidence="9 17" id="KW-1133">Transmembrane helix</keyword>
<evidence type="ECO:0000256" key="16">
    <source>
        <dbReference type="ARBA" id="ARBA00023727"/>
    </source>
</evidence>
<dbReference type="EC" id="4.2.1.134" evidence="17"/>
<keyword evidence="5" id="KW-0597">Phosphoprotein</keyword>
<dbReference type="PANTHER" id="PTHR11035:SF20">
    <property type="entry name" value="VERY-LONG-CHAIN (3R)-3-HYDROXYACYL-COA DEHYDRATASE 3"/>
    <property type="match status" value="1"/>
</dbReference>
<dbReference type="Pfam" id="PF04387">
    <property type="entry name" value="PTPLA"/>
    <property type="match status" value="1"/>
</dbReference>
<reference evidence="20" key="1">
    <citation type="submission" date="2025-08" db="UniProtKB">
        <authorList>
            <consortium name="Ensembl"/>
        </authorList>
    </citation>
    <scope>IDENTIFICATION</scope>
</reference>
<dbReference type="Gene3D" id="2.60.40.790">
    <property type="match status" value="1"/>
</dbReference>
<comment type="subcellular location">
    <subcellularLocation>
        <location evidence="1 17">Endoplasmic reticulum membrane</location>
        <topology evidence="1 17">Multi-pass membrane protein</topology>
    </subcellularLocation>
</comment>
<accession>A0A8D0R4K0</accession>
<evidence type="ECO:0000256" key="6">
    <source>
        <dbReference type="ARBA" id="ARBA00022692"/>
    </source>
</evidence>
<feature type="compositionally biased region" description="Basic and acidic residues" evidence="18">
    <location>
        <begin position="330"/>
        <end position="344"/>
    </location>
</feature>
<dbReference type="GO" id="GO:0005789">
    <property type="term" value="C:endoplasmic reticulum membrane"/>
    <property type="evidence" value="ECO:0007669"/>
    <property type="project" value="UniProtKB-SubCell"/>
</dbReference>
<feature type="domain" description="CS" evidence="19">
    <location>
        <begin position="5"/>
        <end position="94"/>
    </location>
</feature>